<feature type="compositionally biased region" description="Acidic residues" evidence="4">
    <location>
        <begin position="278"/>
        <end position="291"/>
    </location>
</feature>
<dbReference type="GO" id="GO:0000447">
    <property type="term" value="P:endonucleolytic cleavage in ITS1 to separate SSU-rRNA from 5.8S rRNA and LSU-rRNA from tricistronic rRNA transcript (SSU-rRNA, 5.8S rRNA, LSU-rRNA)"/>
    <property type="evidence" value="ECO:0007669"/>
    <property type="project" value="EnsemblFungi"/>
</dbReference>
<keyword evidence="3" id="KW-0819">tRNA processing</keyword>
<dbReference type="GeneID" id="27688764"/>
<dbReference type="eggNOG" id="KOG2363">
    <property type="taxonomic scope" value="Eukaryota"/>
</dbReference>
<dbReference type="GO" id="GO:0003723">
    <property type="term" value="F:RNA binding"/>
    <property type="evidence" value="ECO:0007669"/>
    <property type="project" value="TreeGrafter"/>
</dbReference>
<evidence type="ECO:0008006" key="7">
    <source>
        <dbReference type="Google" id="ProtNLM"/>
    </source>
</evidence>
<evidence type="ECO:0000256" key="1">
    <source>
        <dbReference type="ARBA" id="ARBA00004123"/>
    </source>
</evidence>
<dbReference type="OrthoDB" id="17948at2759"/>
<dbReference type="RefSeq" id="XP_016607169.1">
    <property type="nucleotide sequence ID" value="XM_016753602.1"/>
</dbReference>
<evidence type="ECO:0000256" key="4">
    <source>
        <dbReference type="SAM" id="MobiDB-lite"/>
    </source>
</evidence>
<comment type="subcellular location">
    <subcellularLocation>
        <location evidence="1">Nucleus</location>
    </subcellularLocation>
</comment>
<dbReference type="GO" id="GO:0005655">
    <property type="term" value="C:nucleolar ribonuclease P complex"/>
    <property type="evidence" value="ECO:0007669"/>
    <property type="project" value="TreeGrafter"/>
</dbReference>
<dbReference type="OMA" id="CYGPGIT"/>
<keyword evidence="6" id="KW-1185">Reference proteome</keyword>
<dbReference type="PANTHER" id="PTHR13031:SF0">
    <property type="entry name" value="RIBONUCLEASE P PROTEIN SUBUNIT P30"/>
    <property type="match status" value="1"/>
</dbReference>
<dbReference type="Pfam" id="PF01876">
    <property type="entry name" value="RNase_P_p30"/>
    <property type="match status" value="1"/>
</dbReference>
<dbReference type="VEuPathDB" id="FungiDB:SPPG_05388"/>
<dbReference type="GO" id="GO:0008033">
    <property type="term" value="P:tRNA processing"/>
    <property type="evidence" value="ECO:0007669"/>
    <property type="project" value="UniProtKB-KW"/>
</dbReference>
<evidence type="ECO:0000256" key="2">
    <source>
        <dbReference type="ARBA" id="ARBA00007331"/>
    </source>
</evidence>
<evidence type="ECO:0000256" key="3">
    <source>
        <dbReference type="ARBA" id="ARBA00022694"/>
    </source>
</evidence>
<sequence>MFLDLNVPYPSHGGDLAELKKTVSLLRELGYQGVAYNFMASGKEAANKTNPIKILDLSELGGHGGVKNSASDLPSVLSASRTTAKEFQQLSRLTVILEDISANYQLTVNNPNVASYDLIAVQPTNEKLFLAACSSLEIDIISLDMGSRLPFYIKQPMVNLALQRGLFFEISYGGAIRDASARRHLIRNAASLIRATKGKNVIITSEAQKDLELRGPYDVINLASIFSLNQALAKNSISANCRAVLYRSATRRQTNRGVLSVEPSANLAESNKWKEGILDDTDEGEDAMDET</sequence>
<dbReference type="PANTHER" id="PTHR13031">
    <property type="entry name" value="RIBONUCLEASE P SUBUNIT P30"/>
    <property type="match status" value="1"/>
</dbReference>
<gene>
    <name evidence="5" type="ORF">SPPG_05388</name>
</gene>
<dbReference type="SUPFAM" id="SSF89550">
    <property type="entry name" value="PHP domain-like"/>
    <property type="match status" value="1"/>
</dbReference>
<evidence type="ECO:0000313" key="5">
    <source>
        <dbReference type="EMBL" id="KNC99129.1"/>
    </source>
</evidence>
<dbReference type="Proteomes" id="UP000053201">
    <property type="component" value="Unassembled WGS sequence"/>
</dbReference>
<dbReference type="FunCoup" id="A0A0L0HDT6">
    <property type="interactions" value="403"/>
</dbReference>
<dbReference type="InterPro" id="IPR016195">
    <property type="entry name" value="Pol/histidinol_Pase-like"/>
</dbReference>
<dbReference type="STRING" id="645134.A0A0L0HDT6"/>
<dbReference type="InParanoid" id="A0A0L0HDT6"/>
<dbReference type="EMBL" id="KQ257458">
    <property type="protein sequence ID" value="KNC99129.1"/>
    <property type="molecule type" value="Genomic_DNA"/>
</dbReference>
<protein>
    <recommendedName>
        <fullName evidence="7">RNase P subunit p30</fullName>
    </recommendedName>
</protein>
<dbReference type="Gene3D" id="3.20.20.140">
    <property type="entry name" value="Metal-dependent hydrolases"/>
    <property type="match status" value="1"/>
</dbReference>
<proteinExistence type="inferred from homology"/>
<reference evidence="5 6" key="1">
    <citation type="submission" date="2009-08" db="EMBL/GenBank/DDBJ databases">
        <title>The Genome Sequence of Spizellomyces punctatus strain DAOM BR117.</title>
        <authorList>
            <consortium name="The Broad Institute Genome Sequencing Platform"/>
            <person name="Russ C."/>
            <person name="Cuomo C."/>
            <person name="Shea T."/>
            <person name="Young S.K."/>
            <person name="Zeng Q."/>
            <person name="Koehrsen M."/>
            <person name="Haas B."/>
            <person name="Borodovsky M."/>
            <person name="Guigo R."/>
            <person name="Alvarado L."/>
            <person name="Berlin A."/>
            <person name="Bochicchio J."/>
            <person name="Borenstein D."/>
            <person name="Chapman S."/>
            <person name="Chen Z."/>
            <person name="Engels R."/>
            <person name="Freedman E."/>
            <person name="Gellesch M."/>
            <person name="Goldberg J."/>
            <person name="Griggs A."/>
            <person name="Gujja S."/>
            <person name="Heiman D."/>
            <person name="Hepburn T."/>
            <person name="Howarth C."/>
            <person name="Jen D."/>
            <person name="Larson L."/>
            <person name="Lewis B."/>
            <person name="Mehta T."/>
            <person name="Park D."/>
            <person name="Pearson M."/>
            <person name="Roberts A."/>
            <person name="Saif S."/>
            <person name="Shenoy N."/>
            <person name="Sisk P."/>
            <person name="Stolte C."/>
            <person name="Sykes S."/>
            <person name="Thomson T."/>
            <person name="Walk T."/>
            <person name="White J."/>
            <person name="Yandava C."/>
            <person name="Burger G."/>
            <person name="Gray M.W."/>
            <person name="Holland P.W.H."/>
            <person name="King N."/>
            <person name="Lang F.B.F."/>
            <person name="Roger A.J."/>
            <person name="Ruiz-Trillo I."/>
            <person name="Lander E."/>
            <person name="Nusbaum C."/>
        </authorList>
    </citation>
    <scope>NUCLEOTIDE SEQUENCE [LARGE SCALE GENOMIC DNA]</scope>
    <source>
        <strain evidence="5 6">DAOM BR117</strain>
    </source>
</reference>
<accession>A0A0L0HDT6</accession>
<dbReference type="AlphaFoldDB" id="A0A0L0HDT6"/>
<evidence type="ECO:0000313" key="6">
    <source>
        <dbReference type="Proteomes" id="UP000053201"/>
    </source>
</evidence>
<comment type="similarity">
    <text evidence="2">Belongs to the eukaryotic/archaeal RNase P protein component 3 family.</text>
</comment>
<organism evidence="5 6">
    <name type="scientific">Spizellomyces punctatus (strain DAOM BR117)</name>
    <dbReference type="NCBI Taxonomy" id="645134"/>
    <lineage>
        <taxon>Eukaryota</taxon>
        <taxon>Fungi</taxon>
        <taxon>Fungi incertae sedis</taxon>
        <taxon>Chytridiomycota</taxon>
        <taxon>Chytridiomycota incertae sedis</taxon>
        <taxon>Chytridiomycetes</taxon>
        <taxon>Spizellomycetales</taxon>
        <taxon>Spizellomycetaceae</taxon>
        <taxon>Spizellomyces</taxon>
    </lineage>
</organism>
<name>A0A0L0HDT6_SPIPD</name>
<dbReference type="InterPro" id="IPR002738">
    <property type="entry name" value="RNase_P_p30"/>
</dbReference>
<feature type="region of interest" description="Disordered" evidence="4">
    <location>
        <begin position="272"/>
        <end position="291"/>
    </location>
</feature>